<dbReference type="RefSeq" id="WP_408128810.1">
    <property type="nucleotide sequence ID" value="NZ_JAQQDH010000002.1"/>
</dbReference>
<keyword evidence="2" id="KW-0732">Signal</keyword>
<feature type="signal peptide" evidence="2">
    <location>
        <begin position="1"/>
        <end position="32"/>
    </location>
</feature>
<proteinExistence type="predicted"/>
<dbReference type="Pfam" id="PF08238">
    <property type="entry name" value="Sel1"/>
    <property type="match status" value="8"/>
</dbReference>
<dbReference type="Gene3D" id="1.25.40.10">
    <property type="entry name" value="Tetratricopeptide repeat domain"/>
    <property type="match status" value="2"/>
</dbReference>
<feature type="compositionally biased region" description="Polar residues" evidence="1">
    <location>
        <begin position="140"/>
        <end position="152"/>
    </location>
</feature>
<evidence type="ECO:0000256" key="2">
    <source>
        <dbReference type="SAM" id="SignalP"/>
    </source>
</evidence>
<dbReference type="InterPro" id="IPR006597">
    <property type="entry name" value="Sel1-like"/>
</dbReference>
<protein>
    <submittedName>
        <fullName evidence="3">Tetratricopeptide repeat protein</fullName>
    </submittedName>
</protein>
<dbReference type="Proteomes" id="UP001629288">
    <property type="component" value="Unassembled WGS sequence"/>
</dbReference>
<accession>A0ABW9BYV1</accession>
<keyword evidence="4" id="KW-1185">Reference proteome</keyword>
<dbReference type="SUPFAM" id="SSF81901">
    <property type="entry name" value="HCP-like"/>
    <property type="match status" value="2"/>
</dbReference>
<reference evidence="3 4" key="1">
    <citation type="journal article" date="2024" name="Chem. Sci.">
        <title>Discovery of megapolipeptins by genome mining of a Burkholderiales bacteria collection.</title>
        <authorList>
            <person name="Paulo B.S."/>
            <person name="Recchia M.J.J."/>
            <person name="Lee S."/>
            <person name="Fergusson C.H."/>
            <person name="Romanowski S.B."/>
            <person name="Hernandez A."/>
            <person name="Krull N."/>
            <person name="Liu D.Y."/>
            <person name="Cavanagh H."/>
            <person name="Bos A."/>
            <person name="Gray C.A."/>
            <person name="Murphy B.T."/>
            <person name="Linington R.G."/>
            <person name="Eustaquio A.S."/>
        </authorList>
    </citation>
    <scope>NUCLEOTIDE SEQUENCE [LARGE SCALE GENOMIC DNA]</scope>
    <source>
        <strain evidence="3 4">RL17-379-BIB-C</strain>
    </source>
</reference>
<evidence type="ECO:0000256" key="1">
    <source>
        <dbReference type="SAM" id="MobiDB-lite"/>
    </source>
</evidence>
<feature type="chain" id="PRO_5047149937" evidence="2">
    <location>
        <begin position="33"/>
        <end position="461"/>
    </location>
</feature>
<name>A0ABW9BYV1_9BURK</name>
<evidence type="ECO:0000313" key="3">
    <source>
        <dbReference type="EMBL" id="MFM0443647.1"/>
    </source>
</evidence>
<dbReference type="InterPro" id="IPR050767">
    <property type="entry name" value="Sel1_AlgK"/>
</dbReference>
<dbReference type="PROSITE" id="PS51257">
    <property type="entry name" value="PROKAR_LIPOPROTEIN"/>
    <property type="match status" value="1"/>
</dbReference>
<comment type="caution">
    <text evidence="3">The sequence shown here is derived from an EMBL/GenBank/DDBJ whole genome shotgun (WGS) entry which is preliminary data.</text>
</comment>
<dbReference type="SMART" id="SM00671">
    <property type="entry name" value="SEL1"/>
    <property type="match status" value="8"/>
</dbReference>
<sequence>MTRIRKVHTTYATLASTGCMLSLFAASGFAQAAAAPDATDRVLDKIAIFAERICPSPNKAGSEQINVESAEAKVELSKLLRLAANVGAKASGAHIGEEHVGPLQKDLAELIKQSVDCKERVAESLISRLLGPTASHGTKADNSVASETSTPGMSPRDMAIRGDNYSYGRKGFPVSVSEAIKWYTKAAKQGDSHGAVGLGRILSESTSDLGLRYDEAFDWFSKADAKGDPDGTAGIGLIYFLRGDYTKARQFIQAAAARGSADGEFRMATFYLDGTAGEPQNEELARELFMKAAAKHHSEAENNLGVMYAKGQGGLTRDEGEAESWFTKAWNDDKNSDGESRLGWAYEAGFNPFPKSDKEALRWYTIGALKPGHSTSKWNVGKMYEQGRGGLTPSDTEAVGWYKKAADEGESMGMVDLARMYEEGRGGLPRNEAQANALYRKAAADGNAFARNRLVQRGLSW</sequence>
<dbReference type="EMBL" id="JAQQDH010000002">
    <property type="protein sequence ID" value="MFM0443647.1"/>
    <property type="molecule type" value="Genomic_DNA"/>
</dbReference>
<organism evidence="3 4">
    <name type="scientific">Paraburkholderia strydomiana</name>
    <dbReference type="NCBI Taxonomy" id="1245417"/>
    <lineage>
        <taxon>Bacteria</taxon>
        <taxon>Pseudomonadati</taxon>
        <taxon>Pseudomonadota</taxon>
        <taxon>Betaproteobacteria</taxon>
        <taxon>Burkholderiales</taxon>
        <taxon>Burkholderiaceae</taxon>
        <taxon>Paraburkholderia</taxon>
    </lineage>
</organism>
<evidence type="ECO:0000313" key="4">
    <source>
        <dbReference type="Proteomes" id="UP001629288"/>
    </source>
</evidence>
<feature type="region of interest" description="Disordered" evidence="1">
    <location>
        <begin position="135"/>
        <end position="158"/>
    </location>
</feature>
<dbReference type="PANTHER" id="PTHR11102">
    <property type="entry name" value="SEL-1-LIKE PROTEIN"/>
    <property type="match status" value="1"/>
</dbReference>
<dbReference type="InterPro" id="IPR011990">
    <property type="entry name" value="TPR-like_helical_dom_sf"/>
</dbReference>
<gene>
    <name evidence="3" type="ORF">PQR00_08600</name>
</gene>
<dbReference type="PANTHER" id="PTHR11102:SF160">
    <property type="entry name" value="ERAD-ASSOCIATED E3 UBIQUITIN-PROTEIN LIGASE COMPONENT HRD3"/>
    <property type="match status" value="1"/>
</dbReference>